<gene>
    <name evidence="1" type="ORF">XAP6984_1080001</name>
    <name evidence="2" type="ORF">XAP7430_1050001</name>
</gene>
<name>A0AB38DU84_XANCH</name>
<dbReference type="EMBL" id="OCYS01000008">
    <property type="protein sequence ID" value="SON77269.1"/>
    <property type="molecule type" value="Genomic_DNA"/>
</dbReference>
<dbReference type="EMBL" id="OCYT01000011">
    <property type="protein sequence ID" value="SON75821.1"/>
    <property type="molecule type" value="Genomic_DNA"/>
</dbReference>
<organism evidence="2 3">
    <name type="scientific">Xanthomonas campestris pv. phaseoli</name>
    <dbReference type="NCBI Taxonomy" id="317013"/>
    <lineage>
        <taxon>Bacteria</taxon>
        <taxon>Pseudomonadati</taxon>
        <taxon>Pseudomonadota</taxon>
        <taxon>Gammaproteobacteria</taxon>
        <taxon>Lysobacterales</taxon>
        <taxon>Lysobacteraceae</taxon>
        <taxon>Xanthomonas</taxon>
    </lineage>
</organism>
<keyword evidence="4" id="KW-1185">Reference proteome</keyword>
<evidence type="ECO:0000313" key="1">
    <source>
        <dbReference type="EMBL" id="SON75821.1"/>
    </source>
</evidence>
<sequence>MCDAKTGLLPVFAFGHQLSRRLMRKYAPSMMAIQGNHSKDNEAMKGIFGVSSLEISMAARAPRVALDYRPDFTQVDPS</sequence>
<dbReference type="Proteomes" id="UP000234166">
    <property type="component" value="Unassembled WGS sequence"/>
</dbReference>
<dbReference type="AlphaFoldDB" id="A0AB38DU84"/>
<evidence type="ECO:0000313" key="4">
    <source>
        <dbReference type="Proteomes" id="UP000234181"/>
    </source>
</evidence>
<dbReference type="Proteomes" id="UP000234181">
    <property type="component" value="Unassembled WGS sequence"/>
</dbReference>
<evidence type="ECO:0000313" key="3">
    <source>
        <dbReference type="Proteomes" id="UP000234166"/>
    </source>
</evidence>
<accession>A0AB38DU84</accession>
<comment type="caution">
    <text evidence="2">The sequence shown here is derived from an EMBL/GenBank/DDBJ whole genome shotgun (WGS) entry which is preliminary data.</text>
</comment>
<reference evidence="3 4" key="1">
    <citation type="submission" date="2017-10" db="EMBL/GenBank/DDBJ databases">
        <authorList>
            <person name="Regsiter A."/>
            <person name="William W."/>
        </authorList>
    </citation>
    <scope>NUCLEOTIDE SEQUENCE [LARGE SCALE GENOMIC DNA]</scope>
    <source>
        <strain evidence="1 4">CFBP6984</strain>
        <strain evidence="2 3">CFBP7430</strain>
    </source>
</reference>
<protein>
    <submittedName>
        <fullName evidence="2">Uncharacterized protein</fullName>
    </submittedName>
</protein>
<proteinExistence type="predicted"/>
<evidence type="ECO:0000313" key="2">
    <source>
        <dbReference type="EMBL" id="SON77269.1"/>
    </source>
</evidence>